<evidence type="ECO:0000256" key="3">
    <source>
        <dbReference type="ARBA" id="ARBA00023273"/>
    </source>
</evidence>
<protein>
    <recommendedName>
        <fullName evidence="5">CCDC113/CCDC96 coiled-coil domain-containing protein</fullName>
    </recommendedName>
</protein>
<dbReference type="GO" id="GO:0005929">
    <property type="term" value="C:cilium"/>
    <property type="evidence" value="ECO:0007669"/>
    <property type="project" value="UniProtKB-SubCell"/>
</dbReference>
<dbReference type="AlphaFoldDB" id="A0ABD0M6A8"/>
<dbReference type="Proteomes" id="UP001519460">
    <property type="component" value="Unassembled WGS sequence"/>
</dbReference>
<feature type="coiled-coil region" evidence="4">
    <location>
        <begin position="25"/>
        <end position="91"/>
    </location>
</feature>
<dbReference type="PANTHER" id="PTHR15654:SF1">
    <property type="entry name" value="COILED-COIL DOMAIN-CONTAINING PROTEIN 96"/>
    <property type="match status" value="1"/>
</dbReference>
<dbReference type="Pfam" id="PF13870">
    <property type="entry name" value="CCDC113_CCDC96_CC"/>
    <property type="match status" value="1"/>
</dbReference>
<dbReference type="InterPro" id="IPR051885">
    <property type="entry name" value="CC_CF"/>
</dbReference>
<feature type="domain" description="CCDC113/CCDC96 coiled-coil" evidence="5">
    <location>
        <begin position="125"/>
        <end position="299"/>
    </location>
</feature>
<evidence type="ECO:0000313" key="6">
    <source>
        <dbReference type="EMBL" id="KAK7507293.1"/>
    </source>
</evidence>
<sequence length="313" mass="37456">MALAERESLLQQNYQLQHKLADYFRKKKNDERQDYDKNVTDQEQRYLKYMAQLGELHEQDHAERESYQQQMEELKARCEDRRQRVDEERQRFVEFKRQVALNAINSRSGKPIAPKDIEQYLVTETKKETEVVNVRLENIKLKNKLKKKEQQLKSKEELAEGLHLIDFEQLKIENQTYNEKIEERNEELLKLRKKITSTVQVLTHLKEKLQFVQGENQIQKGSLQVVEAEVAQKRDILSRTKQARDSLRIDNQRLRQNSGLLGNEPLLRDFEERKDEGDHLREKLDRLKMQHAELTLNCNQVRRKIEQARGARQ</sequence>
<accession>A0ABD0M6A8</accession>
<evidence type="ECO:0000313" key="7">
    <source>
        <dbReference type="Proteomes" id="UP001519460"/>
    </source>
</evidence>
<comment type="caution">
    <text evidence="6">The sequence shown here is derived from an EMBL/GenBank/DDBJ whole genome shotgun (WGS) entry which is preliminary data.</text>
</comment>
<dbReference type="PANTHER" id="PTHR15654">
    <property type="entry name" value="COILED-COIL DOMAIN-CONTAINING PROTEIN 113-RELATED"/>
    <property type="match status" value="1"/>
</dbReference>
<keyword evidence="7" id="KW-1185">Reference proteome</keyword>
<evidence type="ECO:0000256" key="1">
    <source>
        <dbReference type="ARBA" id="ARBA00004138"/>
    </source>
</evidence>
<evidence type="ECO:0000256" key="2">
    <source>
        <dbReference type="ARBA" id="ARBA00023054"/>
    </source>
</evidence>
<dbReference type="InterPro" id="IPR025254">
    <property type="entry name" value="CCDC113/CCDC96_CC"/>
</dbReference>
<proteinExistence type="predicted"/>
<keyword evidence="3" id="KW-0966">Cell projection</keyword>
<keyword evidence="2 4" id="KW-0175">Coiled coil</keyword>
<gene>
    <name evidence="6" type="ORF">BaRGS_00001228</name>
</gene>
<feature type="coiled-coil region" evidence="4">
    <location>
        <begin position="237"/>
        <end position="311"/>
    </location>
</feature>
<dbReference type="EMBL" id="JACVVK020000004">
    <property type="protein sequence ID" value="KAK7507293.1"/>
    <property type="molecule type" value="Genomic_DNA"/>
</dbReference>
<comment type="subcellular location">
    <subcellularLocation>
        <location evidence="1">Cell projection</location>
        <location evidence="1">Cilium</location>
    </subcellularLocation>
</comment>
<reference evidence="6 7" key="1">
    <citation type="journal article" date="2023" name="Sci. Data">
        <title>Genome assembly of the Korean intertidal mud-creeper Batillaria attramentaria.</title>
        <authorList>
            <person name="Patra A.K."/>
            <person name="Ho P.T."/>
            <person name="Jun S."/>
            <person name="Lee S.J."/>
            <person name="Kim Y."/>
            <person name="Won Y.J."/>
        </authorList>
    </citation>
    <scope>NUCLEOTIDE SEQUENCE [LARGE SCALE GENOMIC DNA]</scope>
    <source>
        <strain evidence="6">Wonlab-2016</strain>
    </source>
</reference>
<evidence type="ECO:0000256" key="4">
    <source>
        <dbReference type="SAM" id="Coils"/>
    </source>
</evidence>
<organism evidence="6 7">
    <name type="scientific">Batillaria attramentaria</name>
    <dbReference type="NCBI Taxonomy" id="370345"/>
    <lineage>
        <taxon>Eukaryota</taxon>
        <taxon>Metazoa</taxon>
        <taxon>Spiralia</taxon>
        <taxon>Lophotrochozoa</taxon>
        <taxon>Mollusca</taxon>
        <taxon>Gastropoda</taxon>
        <taxon>Caenogastropoda</taxon>
        <taxon>Sorbeoconcha</taxon>
        <taxon>Cerithioidea</taxon>
        <taxon>Batillariidae</taxon>
        <taxon>Batillaria</taxon>
    </lineage>
</organism>
<name>A0ABD0M6A8_9CAEN</name>
<evidence type="ECO:0000259" key="5">
    <source>
        <dbReference type="Pfam" id="PF13870"/>
    </source>
</evidence>
<feature type="coiled-coil region" evidence="4">
    <location>
        <begin position="131"/>
        <end position="198"/>
    </location>
</feature>